<comment type="caution">
    <text evidence="1">The sequence shown here is derived from an EMBL/GenBank/DDBJ whole genome shotgun (WGS) entry which is preliminary data.</text>
</comment>
<keyword evidence="2" id="KW-1185">Reference proteome</keyword>
<gene>
    <name evidence="1" type="ORF">NITHO_900012</name>
</gene>
<name>I4ENH4_9BACT</name>
<organism evidence="1 2">
    <name type="scientific">Nitrolancea hollandica Lb</name>
    <dbReference type="NCBI Taxonomy" id="1129897"/>
    <lineage>
        <taxon>Bacteria</taxon>
        <taxon>Pseudomonadati</taxon>
        <taxon>Thermomicrobiota</taxon>
        <taxon>Thermomicrobia</taxon>
        <taxon>Sphaerobacterales</taxon>
        <taxon>Sphaerobacterineae</taxon>
        <taxon>Sphaerobacteraceae</taxon>
        <taxon>Nitrolancea</taxon>
    </lineage>
</organism>
<dbReference type="EMBL" id="CAGS01000727">
    <property type="protein sequence ID" value="CCF86237.1"/>
    <property type="molecule type" value="Genomic_DNA"/>
</dbReference>
<dbReference type="RefSeq" id="WP_008481936.1">
    <property type="nucleotide sequence ID" value="NZ_CAGS01000727.1"/>
</dbReference>
<evidence type="ECO:0000313" key="1">
    <source>
        <dbReference type="EMBL" id="CCF86237.1"/>
    </source>
</evidence>
<accession>I4ENH4</accession>
<protein>
    <submittedName>
        <fullName evidence="1">Uncharacterized protein</fullName>
    </submittedName>
</protein>
<dbReference type="AlphaFoldDB" id="I4ENH4"/>
<sequence>MTNLELQAEHLMVLPLRLETITIGGPKGTVDQDSWLNQRNFNNQVGGDCKLASCNQFNHQLNAAKVHQLREGGGATLTDVIEDHSKLFQALPFH</sequence>
<evidence type="ECO:0000313" key="2">
    <source>
        <dbReference type="Proteomes" id="UP000004221"/>
    </source>
</evidence>
<proteinExistence type="predicted"/>
<dbReference type="Proteomes" id="UP000004221">
    <property type="component" value="Unassembled WGS sequence"/>
</dbReference>
<reference evidence="1 2" key="1">
    <citation type="journal article" date="2012" name="ISME J.">
        <title>Nitrification expanded: discovery, physiology and genomics of a nitrite-oxidizing bacterium from the phylum Chloroflexi.</title>
        <authorList>
            <person name="Sorokin D.Y."/>
            <person name="Lucker S."/>
            <person name="Vejmelkova D."/>
            <person name="Kostrikina N.A."/>
            <person name="Kleerebezem R."/>
            <person name="Rijpstra W.I."/>
            <person name="Damste J.S."/>
            <person name="Le Paslier D."/>
            <person name="Muyzer G."/>
            <person name="Wagner M."/>
            <person name="van Loosdrecht M.C."/>
            <person name="Daims H."/>
        </authorList>
    </citation>
    <scope>NUCLEOTIDE SEQUENCE [LARGE SCALE GENOMIC DNA]</scope>
    <source>
        <strain evidence="2">none</strain>
    </source>
</reference>